<dbReference type="PANTHER" id="PTHR23537">
    <property type="match status" value="1"/>
</dbReference>
<proteinExistence type="predicted"/>
<keyword evidence="7" id="KW-1185">Reference proteome</keyword>
<keyword evidence="3 4" id="KW-0472">Membrane</keyword>
<evidence type="ECO:0000256" key="2">
    <source>
        <dbReference type="ARBA" id="ARBA00022989"/>
    </source>
</evidence>
<feature type="transmembrane region" description="Helical" evidence="4">
    <location>
        <begin position="249"/>
        <end position="266"/>
    </location>
</feature>
<feature type="transmembrane region" description="Helical" evidence="4">
    <location>
        <begin position="12"/>
        <end position="33"/>
    </location>
</feature>
<protein>
    <submittedName>
        <fullName evidence="6">MFS transporter</fullName>
    </submittedName>
</protein>
<feature type="transmembrane region" description="Helical" evidence="4">
    <location>
        <begin position="174"/>
        <end position="192"/>
    </location>
</feature>
<reference evidence="6 7" key="1">
    <citation type="submission" date="2022-04" db="EMBL/GenBank/DDBJ databases">
        <title>Rhizobium coralii sp. nov., isolated from coral Turbinaria peltata.</title>
        <authorList>
            <person name="Sun H."/>
        </authorList>
    </citation>
    <scope>NUCLEOTIDE SEQUENCE [LARGE SCALE GENOMIC DNA]</scope>
    <source>
        <strain evidence="6 7">NTR19</strain>
    </source>
</reference>
<dbReference type="PANTHER" id="PTHR23537:SF1">
    <property type="entry name" value="SUGAR TRANSPORTER"/>
    <property type="match status" value="1"/>
</dbReference>
<sequence>MLQQTCRNHRPLLIGLSGTIVMASAMGFGRFVYTPILPGMMVGIPISAANAGLIAAGNFGGYLAGAILSAYGWAAGRERKVALWGLLASALLLFAMAATTSVAAFIAIRFLAGMASALSMVFASSLVLPYAAEREEVNMLHFGGVGVGIALSSALVFGINMMAGDGAHGWRSEWIASGVVVLLALALAAWLLPRQPTGAASRPEPRLVWRLPLALLTLSYTFFGFGYVITATFLVTIVRMASAGPLIEFLAWFVTGIAAAASLLVWRPAATRMGFAWTYVVAMGLEAIGVLGSVMLPPIAGALVGGLLLGATFMIITSYGLQLGRRLSPDSPRRALAIITAAFGTGQIIGPLVAGWVGQASGSFTLPTVMAAVTLVVAVLLSVPVARLTRE</sequence>
<evidence type="ECO:0000313" key="7">
    <source>
        <dbReference type="Proteomes" id="UP001202827"/>
    </source>
</evidence>
<dbReference type="Gene3D" id="1.20.1250.20">
    <property type="entry name" value="MFS general substrate transporter like domains"/>
    <property type="match status" value="1"/>
</dbReference>
<feature type="transmembrane region" description="Helical" evidence="4">
    <location>
        <begin position="139"/>
        <end position="162"/>
    </location>
</feature>
<feature type="transmembrane region" description="Helical" evidence="4">
    <location>
        <begin position="302"/>
        <end position="323"/>
    </location>
</feature>
<dbReference type="CDD" id="cd06180">
    <property type="entry name" value="MFS_YjiJ"/>
    <property type="match status" value="1"/>
</dbReference>
<comment type="caution">
    <text evidence="6">The sequence shown here is derived from an EMBL/GenBank/DDBJ whole genome shotgun (WGS) entry which is preliminary data.</text>
</comment>
<feature type="transmembrane region" description="Helical" evidence="4">
    <location>
        <begin position="81"/>
        <end position="108"/>
    </location>
</feature>
<dbReference type="SUPFAM" id="SSF103473">
    <property type="entry name" value="MFS general substrate transporter"/>
    <property type="match status" value="1"/>
</dbReference>
<evidence type="ECO:0000256" key="1">
    <source>
        <dbReference type="ARBA" id="ARBA00022692"/>
    </source>
</evidence>
<evidence type="ECO:0000256" key="3">
    <source>
        <dbReference type="ARBA" id="ARBA00023136"/>
    </source>
</evidence>
<feature type="domain" description="Major facilitator superfamily (MFS) profile" evidence="5">
    <location>
        <begin position="15"/>
        <end position="390"/>
    </location>
</feature>
<dbReference type="PROSITE" id="PS50850">
    <property type="entry name" value="MFS"/>
    <property type="match status" value="1"/>
</dbReference>
<dbReference type="Proteomes" id="UP001202827">
    <property type="component" value="Unassembled WGS sequence"/>
</dbReference>
<dbReference type="Pfam" id="PF06779">
    <property type="entry name" value="MFS_4"/>
    <property type="match status" value="1"/>
</dbReference>
<dbReference type="InterPro" id="IPR020846">
    <property type="entry name" value="MFS_dom"/>
</dbReference>
<dbReference type="InterPro" id="IPR036259">
    <property type="entry name" value="MFS_trans_sf"/>
</dbReference>
<evidence type="ECO:0000313" key="6">
    <source>
        <dbReference type="EMBL" id="MCK8778379.1"/>
    </source>
</evidence>
<keyword evidence="1 4" id="KW-0812">Transmembrane</keyword>
<accession>A0ABT0IKG9</accession>
<feature type="transmembrane region" description="Helical" evidence="4">
    <location>
        <begin position="53"/>
        <end position="74"/>
    </location>
</feature>
<feature type="transmembrane region" description="Helical" evidence="4">
    <location>
        <begin position="364"/>
        <end position="386"/>
    </location>
</feature>
<feature type="transmembrane region" description="Helical" evidence="4">
    <location>
        <begin position="335"/>
        <end position="358"/>
    </location>
</feature>
<feature type="transmembrane region" description="Helical" evidence="4">
    <location>
        <begin position="273"/>
        <end position="296"/>
    </location>
</feature>
<name>A0ABT0IKG9_9HYPH</name>
<gene>
    <name evidence="6" type="ORF">M0654_00145</name>
</gene>
<evidence type="ECO:0000256" key="4">
    <source>
        <dbReference type="SAM" id="Phobius"/>
    </source>
</evidence>
<evidence type="ECO:0000259" key="5">
    <source>
        <dbReference type="PROSITE" id="PS50850"/>
    </source>
</evidence>
<dbReference type="RefSeq" id="WP_248681294.1">
    <property type="nucleotide sequence ID" value="NZ_JALPRY010000001.1"/>
</dbReference>
<dbReference type="EMBL" id="JALPRY010000001">
    <property type="protein sequence ID" value="MCK8778379.1"/>
    <property type="molecule type" value="Genomic_DNA"/>
</dbReference>
<dbReference type="InterPro" id="IPR010645">
    <property type="entry name" value="MFS_4"/>
</dbReference>
<keyword evidence="2 4" id="KW-1133">Transmembrane helix</keyword>
<feature type="transmembrane region" description="Helical" evidence="4">
    <location>
        <begin position="114"/>
        <end position="132"/>
    </location>
</feature>
<feature type="transmembrane region" description="Helical" evidence="4">
    <location>
        <begin position="213"/>
        <end position="237"/>
    </location>
</feature>
<organism evidence="6 7">
    <name type="scientific">Neorhizobium turbinariae</name>
    <dbReference type="NCBI Taxonomy" id="2937795"/>
    <lineage>
        <taxon>Bacteria</taxon>
        <taxon>Pseudomonadati</taxon>
        <taxon>Pseudomonadota</taxon>
        <taxon>Alphaproteobacteria</taxon>
        <taxon>Hyphomicrobiales</taxon>
        <taxon>Rhizobiaceae</taxon>
        <taxon>Rhizobium/Agrobacterium group</taxon>
        <taxon>Neorhizobium</taxon>
    </lineage>
</organism>